<keyword evidence="1" id="KW-1133">Transmembrane helix</keyword>
<evidence type="ECO:0000313" key="3">
    <source>
        <dbReference type="Proteomes" id="UP001202961"/>
    </source>
</evidence>
<dbReference type="EMBL" id="JAMQBK010000029">
    <property type="protein sequence ID" value="MCM2371231.1"/>
    <property type="molecule type" value="Genomic_DNA"/>
</dbReference>
<accession>A0ABT0U4F9</accession>
<dbReference type="Proteomes" id="UP001202961">
    <property type="component" value="Unassembled WGS sequence"/>
</dbReference>
<feature type="transmembrane region" description="Helical" evidence="1">
    <location>
        <begin position="6"/>
        <end position="32"/>
    </location>
</feature>
<evidence type="ECO:0000313" key="2">
    <source>
        <dbReference type="EMBL" id="MCM2371231.1"/>
    </source>
</evidence>
<evidence type="ECO:0000256" key="1">
    <source>
        <dbReference type="SAM" id="Phobius"/>
    </source>
</evidence>
<dbReference type="RefSeq" id="WP_250928868.1">
    <property type="nucleotide sequence ID" value="NZ_JAMQBK010000029.1"/>
</dbReference>
<protein>
    <submittedName>
        <fullName evidence="2">Uncharacterized protein</fullName>
    </submittedName>
</protein>
<organism evidence="2 3">
    <name type="scientific">Aporhodopirellula aestuarii</name>
    <dbReference type="NCBI Taxonomy" id="2950107"/>
    <lineage>
        <taxon>Bacteria</taxon>
        <taxon>Pseudomonadati</taxon>
        <taxon>Planctomycetota</taxon>
        <taxon>Planctomycetia</taxon>
        <taxon>Pirellulales</taxon>
        <taxon>Pirellulaceae</taxon>
        <taxon>Aporhodopirellula</taxon>
    </lineage>
</organism>
<feature type="transmembrane region" description="Helical" evidence="1">
    <location>
        <begin position="71"/>
        <end position="90"/>
    </location>
</feature>
<feature type="transmembrane region" description="Helical" evidence="1">
    <location>
        <begin position="39"/>
        <end position="59"/>
    </location>
</feature>
<proteinExistence type="predicted"/>
<sequence length="219" mass="24336">MFDPFPAVVAFTPLIVYLFTLALIRIGGFVWVTTGGRDLAAVLTAISGMIVIGPMELFFPNATASFLGVWVWAPLLMLYLLFACLLILGARPKLVAYGRTTEEVYPAVIRAARSMDPESTAKIDQLQVHLPAFHAHLRLDVSPGHDCVSVLAFEPGLPPKFWNALRTKLRSELRNTAPPRPRRGWALLSISLLMGLWLVRYVAAEPALLVEGFQEWIIR</sequence>
<keyword evidence="3" id="KW-1185">Reference proteome</keyword>
<keyword evidence="1" id="KW-0812">Transmembrane</keyword>
<gene>
    <name evidence="2" type="ORF">NB063_11505</name>
</gene>
<name>A0ABT0U4F9_9BACT</name>
<reference evidence="2 3" key="1">
    <citation type="journal article" date="2022" name="Syst. Appl. Microbiol.">
        <title>Rhodopirellula aestuarii sp. nov., a novel member of the genus Rhodopirellula isolated from brackish sediments collected in the Tagus River estuary, Portugal.</title>
        <authorList>
            <person name="Vitorino I.R."/>
            <person name="Klimek D."/>
            <person name="Calusinska M."/>
            <person name="Lobo-da-Cunha A."/>
            <person name="Vasconcelos V."/>
            <person name="Lage O.M."/>
        </authorList>
    </citation>
    <scope>NUCLEOTIDE SEQUENCE [LARGE SCALE GENOMIC DNA]</scope>
    <source>
        <strain evidence="2 3">ICT_H3.1</strain>
    </source>
</reference>
<keyword evidence="1" id="KW-0472">Membrane</keyword>
<feature type="transmembrane region" description="Helical" evidence="1">
    <location>
        <begin position="184"/>
        <end position="203"/>
    </location>
</feature>
<comment type="caution">
    <text evidence="2">The sequence shown here is derived from an EMBL/GenBank/DDBJ whole genome shotgun (WGS) entry which is preliminary data.</text>
</comment>